<accession>A1ATN2</accession>
<dbReference type="GO" id="GO:0005524">
    <property type="term" value="F:ATP binding"/>
    <property type="evidence" value="ECO:0007669"/>
    <property type="project" value="UniProtKB-KW"/>
</dbReference>
<evidence type="ECO:0000313" key="9">
    <source>
        <dbReference type="Proteomes" id="UP000006732"/>
    </source>
</evidence>
<dbReference type="InterPro" id="IPR025943">
    <property type="entry name" value="Sigma_54_int_dom_ATP-bd_2"/>
</dbReference>
<gene>
    <name evidence="8" type="ordered locus">Ppro_3109</name>
</gene>
<dbReference type="PROSITE" id="PS00676">
    <property type="entry name" value="SIGMA54_INTERACT_2"/>
    <property type="match status" value="1"/>
</dbReference>
<dbReference type="RefSeq" id="WP_011736935.1">
    <property type="nucleotide sequence ID" value="NC_008609.1"/>
</dbReference>
<dbReference type="InterPro" id="IPR003018">
    <property type="entry name" value="GAF"/>
</dbReference>
<dbReference type="InterPro" id="IPR058031">
    <property type="entry name" value="AAA_lid_NorR"/>
</dbReference>
<dbReference type="HOGENOM" id="CLU_000445_8_12_7"/>
<feature type="domain" description="Sigma-54 factor interaction" evidence="7">
    <location>
        <begin position="350"/>
        <end position="576"/>
    </location>
</feature>
<protein>
    <submittedName>
        <fullName evidence="8">GAF modulated sigma54 specific transcriptional regulator, Fis family</fullName>
    </submittedName>
</protein>
<dbReference type="PROSITE" id="PS00675">
    <property type="entry name" value="SIGMA54_INTERACT_1"/>
    <property type="match status" value="1"/>
</dbReference>
<dbReference type="Pfam" id="PF00158">
    <property type="entry name" value="Sigma54_activat"/>
    <property type="match status" value="1"/>
</dbReference>
<dbReference type="FunFam" id="3.40.50.300:FF:000006">
    <property type="entry name" value="DNA-binding transcriptional regulator NtrC"/>
    <property type="match status" value="1"/>
</dbReference>
<feature type="region of interest" description="Disordered" evidence="6">
    <location>
        <begin position="322"/>
        <end position="344"/>
    </location>
</feature>
<dbReference type="AlphaFoldDB" id="A1ATN2"/>
<organism evidence="8 9">
    <name type="scientific">Pelobacter propionicus (strain DSM 2379 / NBRC 103807 / OttBd1)</name>
    <dbReference type="NCBI Taxonomy" id="338966"/>
    <lineage>
        <taxon>Bacteria</taxon>
        <taxon>Pseudomonadati</taxon>
        <taxon>Thermodesulfobacteriota</taxon>
        <taxon>Desulfuromonadia</taxon>
        <taxon>Desulfuromonadales</taxon>
        <taxon>Desulfuromonadaceae</taxon>
        <taxon>Pelobacter</taxon>
    </lineage>
</organism>
<keyword evidence="9" id="KW-1185">Reference proteome</keyword>
<dbReference type="CDD" id="cd00009">
    <property type="entry name" value="AAA"/>
    <property type="match status" value="1"/>
</dbReference>
<dbReference type="PROSITE" id="PS00688">
    <property type="entry name" value="SIGMA54_INTERACT_3"/>
    <property type="match status" value="1"/>
</dbReference>
<dbReference type="EMBL" id="CP000482">
    <property type="protein sequence ID" value="ABL00703.1"/>
    <property type="molecule type" value="Genomic_DNA"/>
</dbReference>
<keyword evidence="1" id="KW-0547">Nucleotide-binding</keyword>
<dbReference type="InterPro" id="IPR025944">
    <property type="entry name" value="Sigma_54_int_dom_CS"/>
</dbReference>
<dbReference type="InterPro" id="IPR029016">
    <property type="entry name" value="GAF-like_dom_sf"/>
</dbReference>
<evidence type="ECO:0000256" key="1">
    <source>
        <dbReference type="ARBA" id="ARBA00022741"/>
    </source>
</evidence>
<keyword evidence="4" id="KW-0238">DNA-binding</keyword>
<dbReference type="InterPro" id="IPR027417">
    <property type="entry name" value="P-loop_NTPase"/>
</dbReference>
<keyword evidence="3" id="KW-0805">Transcription regulation</keyword>
<dbReference type="SMART" id="SM00382">
    <property type="entry name" value="AAA"/>
    <property type="match status" value="1"/>
</dbReference>
<dbReference type="GO" id="GO:0043565">
    <property type="term" value="F:sequence-specific DNA binding"/>
    <property type="evidence" value="ECO:0007669"/>
    <property type="project" value="InterPro"/>
</dbReference>
<dbReference type="Gene3D" id="3.30.450.40">
    <property type="match status" value="1"/>
</dbReference>
<evidence type="ECO:0000256" key="2">
    <source>
        <dbReference type="ARBA" id="ARBA00022840"/>
    </source>
</evidence>
<dbReference type="PANTHER" id="PTHR32071:SF77">
    <property type="entry name" value="TRANSCRIPTIONAL REGULATORY PROTEIN"/>
    <property type="match status" value="1"/>
</dbReference>
<keyword evidence="5" id="KW-0804">Transcription</keyword>
<proteinExistence type="predicted"/>
<dbReference type="InterPro" id="IPR002197">
    <property type="entry name" value="HTH_Fis"/>
</dbReference>
<dbReference type="KEGG" id="ppd:Ppro_3109"/>
<dbReference type="Gene3D" id="1.10.10.60">
    <property type="entry name" value="Homeodomain-like"/>
    <property type="match status" value="1"/>
</dbReference>
<reference evidence="8 9" key="1">
    <citation type="submission" date="2006-10" db="EMBL/GenBank/DDBJ databases">
        <title>Complete sequence of chromosome of Pelobacter propionicus DSM 2379.</title>
        <authorList>
            <consortium name="US DOE Joint Genome Institute"/>
            <person name="Copeland A."/>
            <person name="Lucas S."/>
            <person name="Lapidus A."/>
            <person name="Barry K."/>
            <person name="Detter J.C."/>
            <person name="Glavina del Rio T."/>
            <person name="Hammon N."/>
            <person name="Israni S."/>
            <person name="Dalin E."/>
            <person name="Tice H."/>
            <person name="Pitluck S."/>
            <person name="Saunders E."/>
            <person name="Brettin T."/>
            <person name="Bruce D."/>
            <person name="Han C."/>
            <person name="Tapia R."/>
            <person name="Schmutz J."/>
            <person name="Larimer F."/>
            <person name="Land M."/>
            <person name="Hauser L."/>
            <person name="Kyrpides N."/>
            <person name="Kim E."/>
            <person name="Lovley D."/>
            <person name="Richardson P."/>
        </authorList>
    </citation>
    <scope>NUCLEOTIDE SEQUENCE [LARGE SCALE GENOMIC DNA]</scope>
    <source>
        <strain evidence="9">DSM 2379 / NBRC 103807 / OttBd1</strain>
    </source>
</reference>
<dbReference type="Proteomes" id="UP000006732">
    <property type="component" value="Chromosome"/>
</dbReference>
<dbReference type="InterPro" id="IPR002078">
    <property type="entry name" value="Sigma_54_int"/>
</dbReference>
<dbReference type="Gene3D" id="3.40.50.300">
    <property type="entry name" value="P-loop containing nucleotide triphosphate hydrolases"/>
    <property type="match status" value="1"/>
</dbReference>
<dbReference type="InterPro" id="IPR025662">
    <property type="entry name" value="Sigma_54_int_dom_ATP-bd_1"/>
</dbReference>
<sequence length="666" mass="74455">MFEQERSRHRETVCQLACGQHQGIVNHSLRHDVQPHILRSWERCLTRYNLDPSQLEKPIRVGDKALADYREPLEDFLFFAQSGMRKLYRMLSSVGYVLLLCNAEGVTIDYVGDPKDEREHRRAGLCPGTVWQESLAGTCGVGTCLEERRAVTIHRNEHFFSPFIGLSCSAAPLYHPDGTLLGALDASLLHSPESKDSQAVALLLVNSHARLIENAYFVRKCRDHWMIRFNKMQAFVEVTTEQIIAVNADGCIVAANFNAISELGRQGGGTPVNRQLSDIFELRIEELVDNALNRTQMVFAIRAVATGIQYFALFSAPGARTVQPARQHGNSDRAAQPKNRPRARLGLNQLAGADPQMRRNATRALRVMNRGIPILLTGETGTGKEVFARAIHESSDRAAKPFIALNCASIPESLIESELFGYRQGAFTGAHIKGMRGKILQADGGTLFLDEIGDMPLSLQTRLLRVLAEKEVLPLGSESPVRVDLNVICATLRNLEELVRDGRFREDLYYRLNGITITLPPLREREDRDMLIRNVLLAERQSGDARISQEAFDALTRHSWPGNIRELHNLIRCALAVSENGIITLDDLPPVKNGGKAVSFLPAASSPRSAAAPLDEYGIMLDMLARYEWNLSRVSRELGISRPTLYKKMKCYAIVPPHPFERKKKN</sequence>
<evidence type="ECO:0000256" key="4">
    <source>
        <dbReference type="ARBA" id="ARBA00023125"/>
    </source>
</evidence>
<dbReference type="Pfam" id="PF02954">
    <property type="entry name" value="HTH_8"/>
    <property type="match status" value="1"/>
</dbReference>
<keyword evidence="2" id="KW-0067">ATP-binding</keyword>
<dbReference type="InterPro" id="IPR003593">
    <property type="entry name" value="AAA+_ATPase"/>
</dbReference>
<dbReference type="PANTHER" id="PTHR32071">
    <property type="entry name" value="TRANSCRIPTIONAL REGULATORY PROTEIN"/>
    <property type="match status" value="1"/>
</dbReference>
<evidence type="ECO:0000256" key="3">
    <source>
        <dbReference type="ARBA" id="ARBA00023015"/>
    </source>
</evidence>
<dbReference type="Pfam" id="PF01590">
    <property type="entry name" value="GAF"/>
    <property type="match status" value="1"/>
</dbReference>
<evidence type="ECO:0000256" key="6">
    <source>
        <dbReference type="SAM" id="MobiDB-lite"/>
    </source>
</evidence>
<dbReference type="Gene3D" id="1.10.8.60">
    <property type="match status" value="1"/>
</dbReference>
<dbReference type="STRING" id="338966.Ppro_3109"/>
<dbReference type="GO" id="GO:0006355">
    <property type="term" value="P:regulation of DNA-templated transcription"/>
    <property type="evidence" value="ECO:0007669"/>
    <property type="project" value="InterPro"/>
</dbReference>
<dbReference type="PROSITE" id="PS50045">
    <property type="entry name" value="SIGMA54_INTERACT_4"/>
    <property type="match status" value="1"/>
</dbReference>
<evidence type="ECO:0000256" key="5">
    <source>
        <dbReference type="ARBA" id="ARBA00023163"/>
    </source>
</evidence>
<dbReference type="SUPFAM" id="SSF46689">
    <property type="entry name" value="Homeodomain-like"/>
    <property type="match status" value="1"/>
</dbReference>
<name>A1ATN2_PELPD</name>
<dbReference type="eggNOG" id="COG3284">
    <property type="taxonomic scope" value="Bacteria"/>
</dbReference>
<dbReference type="SUPFAM" id="SSF52540">
    <property type="entry name" value="P-loop containing nucleoside triphosphate hydrolases"/>
    <property type="match status" value="1"/>
</dbReference>
<dbReference type="Pfam" id="PF25601">
    <property type="entry name" value="AAA_lid_14"/>
    <property type="match status" value="1"/>
</dbReference>
<evidence type="ECO:0000313" key="8">
    <source>
        <dbReference type="EMBL" id="ABL00703.1"/>
    </source>
</evidence>
<evidence type="ECO:0000259" key="7">
    <source>
        <dbReference type="PROSITE" id="PS50045"/>
    </source>
</evidence>
<dbReference type="InterPro" id="IPR009057">
    <property type="entry name" value="Homeodomain-like_sf"/>
</dbReference>
<dbReference type="SUPFAM" id="SSF55781">
    <property type="entry name" value="GAF domain-like"/>
    <property type="match status" value="1"/>
</dbReference>